<keyword evidence="2" id="KW-1185">Reference proteome</keyword>
<dbReference type="Proteomes" id="UP001279734">
    <property type="component" value="Unassembled WGS sequence"/>
</dbReference>
<sequence length="107" mass="11979">MFLLKINAVIFSWTEVFQSFRVLFLSQITTGDGRVPARHFFQRKSGGGREREQMDPNSVKSAFSNLALGQVMAAAARDLQKAVYNDGNESCTDLAGWQSSQFKLVTR</sequence>
<organism evidence="1 2">
    <name type="scientific">Nepenthes gracilis</name>
    <name type="common">Slender pitcher plant</name>
    <dbReference type="NCBI Taxonomy" id="150966"/>
    <lineage>
        <taxon>Eukaryota</taxon>
        <taxon>Viridiplantae</taxon>
        <taxon>Streptophyta</taxon>
        <taxon>Embryophyta</taxon>
        <taxon>Tracheophyta</taxon>
        <taxon>Spermatophyta</taxon>
        <taxon>Magnoliopsida</taxon>
        <taxon>eudicotyledons</taxon>
        <taxon>Gunneridae</taxon>
        <taxon>Pentapetalae</taxon>
        <taxon>Caryophyllales</taxon>
        <taxon>Nepenthaceae</taxon>
        <taxon>Nepenthes</taxon>
    </lineage>
</organism>
<evidence type="ECO:0000313" key="2">
    <source>
        <dbReference type="Proteomes" id="UP001279734"/>
    </source>
</evidence>
<dbReference type="EMBL" id="BSYO01000001">
    <property type="protein sequence ID" value="GMG99855.1"/>
    <property type="molecule type" value="Genomic_DNA"/>
</dbReference>
<accession>A0AAD3RXP6</accession>
<protein>
    <submittedName>
        <fullName evidence="1">Uncharacterized protein</fullName>
    </submittedName>
</protein>
<proteinExistence type="predicted"/>
<reference evidence="1" key="1">
    <citation type="submission" date="2023-05" db="EMBL/GenBank/DDBJ databases">
        <title>Nepenthes gracilis genome sequencing.</title>
        <authorList>
            <person name="Fukushima K."/>
        </authorList>
    </citation>
    <scope>NUCLEOTIDE SEQUENCE</scope>
    <source>
        <strain evidence="1">SING2019-196</strain>
    </source>
</reference>
<name>A0AAD3RXP6_NEPGR</name>
<comment type="caution">
    <text evidence="1">The sequence shown here is derived from an EMBL/GenBank/DDBJ whole genome shotgun (WGS) entry which is preliminary data.</text>
</comment>
<gene>
    <name evidence="1" type="ORF">Nepgr_001695</name>
</gene>
<dbReference type="AlphaFoldDB" id="A0AAD3RXP6"/>
<evidence type="ECO:0000313" key="1">
    <source>
        <dbReference type="EMBL" id="GMG99855.1"/>
    </source>
</evidence>